<evidence type="ECO:0000256" key="1">
    <source>
        <dbReference type="ARBA" id="ARBA00010466"/>
    </source>
</evidence>
<feature type="domain" description="RNA polymerase sigma-70 region 4" evidence="6">
    <location>
        <begin position="16"/>
        <end position="48"/>
    </location>
</feature>
<dbReference type="AlphaFoldDB" id="A0AAE3HGL3"/>
<dbReference type="PANTHER" id="PTHR34294">
    <property type="entry name" value="TRANSCRIPTIONAL REGULATOR-RELATED"/>
    <property type="match status" value="1"/>
</dbReference>
<comment type="similarity">
    <text evidence="1">Belongs to the SorC transcriptional regulatory family.</text>
</comment>
<dbReference type="InterPro" id="IPR007324">
    <property type="entry name" value="Sugar-bd_dom_put"/>
</dbReference>
<reference evidence="7" key="1">
    <citation type="submission" date="2022-07" db="EMBL/GenBank/DDBJ databases">
        <title>Enhanced cultured diversity of the mouse gut microbiota enables custom-made synthetic communities.</title>
        <authorList>
            <person name="Afrizal A."/>
        </authorList>
    </citation>
    <scope>NUCLEOTIDE SEQUENCE</scope>
    <source>
        <strain evidence="7">DSM 28593</strain>
    </source>
</reference>
<dbReference type="Pfam" id="PF04198">
    <property type="entry name" value="Sugar-bind"/>
    <property type="match status" value="1"/>
</dbReference>
<dbReference type="GO" id="GO:0006352">
    <property type="term" value="P:DNA-templated transcription initiation"/>
    <property type="evidence" value="ECO:0007669"/>
    <property type="project" value="InterPro"/>
</dbReference>
<evidence type="ECO:0000256" key="3">
    <source>
        <dbReference type="ARBA" id="ARBA00023125"/>
    </source>
</evidence>
<evidence type="ECO:0000259" key="5">
    <source>
        <dbReference type="Pfam" id="PF04198"/>
    </source>
</evidence>
<dbReference type="GO" id="GO:0003677">
    <property type="term" value="F:DNA binding"/>
    <property type="evidence" value="ECO:0007669"/>
    <property type="project" value="UniProtKB-KW"/>
</dbReference>
<keyword evidence="2" id="KW-0805">Transcription regulation</keyword>
<proteinExistence type="inferred from homology"/>
<name>A0AAE3HGL3_9FIRM</name>
<evidence type="ECO:0000256" key="4">
    <source>
        <dbReference type="ARBA" id="ARBA00023163"/>
    </source>
</evidence>
<dbReference type="GO" id="GO:0003700">
    <property type="term" value="F:DNA-binding transcription factor activity"/>
    <property type="evidence" value="ECO:0007669"/>
    <property type="project" value="InterPro"/>
</dbReference>
<comment type="caution">
    <text evidence="7">The sequence shown here is derived from an EMBL/GenBank/DDBJ whole genome shotgun (WGS) entry which is preliminary data.</text>
</comment>
<keyword evidence="3" id="KW-0238">DNA-binding</keyword>
<accession>A0AAE3HGL3</accession>
<keyword evidence="4" id="KW-0804">Transcription</keyword>
<organism evidence="7 8">
    <name type="scientific">Irregularibacter muris</name>
    <dbReference type="NCBI Taxonomy" id="1796619"/>
    <lineage>
        <taxon>Bacteria</taxon>
        <taxon>Bacillati</taxon>
        <taxon>Bacillota</taxon>
        <taxon>Clostridia</taxon>
        <taxon>Eubacteriales</taxon>
        <taxon>Eubacteriaceae</taxon>
        <taxon>Irregularibacter</taxon>
    </lineage>
</organism>
<evidence type="ECO:0000313" key="8">
    <source>
        <dbReference type="Proteomes" id="UP001205748"/>
    </source>
</evidence>
<dbReference type="Gene3D" id="3.40.50.1360">
    <property type="match status" value="1"/>
</dbReference>
<dbReference type="GO" id="GO:0030246">
    <property type="term" value="F:carbohydrate binding"/>
    <property type="evidence" value="ECO:0007669"/>
    <property type="project" value="InterPro"/>
</dbReference>
<dbReference type="SUPFAM" id="SSF100950">
    <property type="entry name" value="NagB/RpiA/CoA transferase-like"/>
    <property type="match status" value="1"/>
</dbReference>
<dbReference type="EMBL" id="JANKAS010000004">
    <property type="protein sequence ID" value="MCR1898708.1"/>
    <property type="molecule type" value="Genomic_DNA"/>
</dbReference>
<dbReference type="InterPro" id="IPR007630">
    <property type="entry name" value="RNA_pol_sigma70_r4"/>
</dbReference>
<feature type="domain" description="Sugar-binding" evidence="5">
    <location>
        <begin position="65"/>
        <end position="315"/>
    </location>
</feature>
<dbReference type="Gene3D" id="1.10.10.60">
    <property type="entry name" value="Homeodomain-like"/>
    <property type="match status" value="1"/>
</dbReference>
<evidence type="ECO:0000259" key="6">
    <source>
        <dbReference type="Pfam" id="PF04545"/>
    </source>
</evidence>
<keyword evidence="8" id="KW-1185">Reference proteome</keyword>
<sequence>MRDRQRDIRLLVRVAQMYYEEGANQAEIAEKLGISKATTSRILTEAREEGIVTITVNNPITHGYIGIEKEMEIRFGLKEVILIETNAEKPEDLRKELAKAGAKYLQRVIKTGQTIGVSMGHLLKELPSFVENYRTNKITFIPLLGGIGQTNIELHPNQIALELAKKFKAEYKLLHAPAIVDNFQVKELFTKDRYVQSILEMGEKVDIGLFGIGSPLINTSTLLESGYYSAEEIETLRREGAVGDICSQFVDAYGNGEQFEFNKRIIGIPLEKIREIPLAIGIAGHLERKEAILSVLRGNYIDVLIIDQLTAKAIIELDKKQRK</sequence>
<dbReference type="InterPro" id="IPR037171">
    <property type="entry name" value="NagB/RpiA_transferase-like"/>
</dbReference>
<gene>
    <name evidence="7" type="ORF">NSA47_06845</name>
</gene>
<evidence type="ECO:0000256" key="2">
    <source>
        <dbReference type="ARBA" id="ARBA00023015"/>
    </source>
</evidence>
<evidence type="ECO:0000313" key="7">
    <source>
        <dbReference type="EMBL" id="MCR1898708.1"/>
    </source>
</evidence>
<dbReference type="InterPro" id="IPR051054">
    <property type="entry name" value="SorC_transcr_regulators"/>
</dbReference>
<protein>
    <submittedName>
        <fullName evidence="7">Sugar-binding transcriptional regulator</fullName>
    </submittedName>
</protein>
<dbReference type="Pfam" id="PF04545">
    <property type="entry name" value="Sigma70_r4"/>
    <property type="match status" value="1"/>
</dbReference>
<dbReference type="Proteomes" id="UP001205748">
    <property type="component" value="Unassembled WGS sequence"/>
</dbReference>